<comment type="caution">
    <text evidence="3">The sequence shown here is derived from an EMBL/GenBank/DDBJ whole genome shotgun (WGS) entry which is preliminary data.</text>
</comment>
<dbReference type="InterPro" id="IPR001387">
    <property type="entry name" value="Cro/C1-type_HTH"/>
</dbReference>
<evidence type="ECO:0000313" key="3">
    <source>
        <dbReference type="EMBL" id="PEH37389.1"/>
    </source>
</evidence>
<feature type="domain" description="HTH cro/C1-type" evidence="1">
    <location>
        <begin position="23"/>
        <end position="77"/>
    </location>
</feature>
<gene>
    <name evidence="3" type="ORF">CRM94_22870</name>
    <name evidence="2" type="ORF">DM48_5149</name>
</gene>
<dbReference type="Pfam" id="PF13560">
    <property type="entry name" value="HTH_31"/>
    <property type="match status" value="1"/>
</dbReference>
<dbReference type="InterPro" id="IPR010982">
    <property type="entry name" value="Lambda_DNA-bd_dom_sf"/>
</dbReference>
<dbReference type="RefSeq" id="WP_036049735.1">
    <property type="nucleotide sequence ID" value="NZ_CADEVY010000003.1"/>
</dbReference>
<organism evidence="3 5">
    <name type="scientific">Burkholderia gladioli</name>
    <name type="common">Pseudomonas marginata</name>
    <name type="synonym">Phytomonas marginata</name>
    <dbReference type="NCBI Taxonomy" id="28095"/>
    <lineage>
        <taxon>Bacteria</taxon>
        <taxon>Pseudomonadati</taxon>
        <taxon>Pseudomonadota</taxon>
        <taxon>Betaproteobacteria</taxon>
        <taxon>Burkholderiales</taxon>
        <taxon>Burkholderiaceae</taxon>
        <taxon>Burkholderia</taxon>
    </lineage>
</organism>
<dbReference type="PROSITE" id="PS50943">
    <property type="entry name" value="HTH_CROC1"/>
    <property type="match status" value="1"/>
</dbReference>
<dbReference type="GO" id="GO:0003677">
    <property type="term" value="F:DNA binding"/>
    <property type="evidence" value="ECO:0007669"/>
    <property type="project" value="InterPro"/>
</dbReference>
<sequence>MAKTVTQATRAAAHAPTPFGERLAECRGRSKLSQQALADAASVSQTMISALECGRNQIDYFAIFSLADALGVDARWLATGEAPRPKIGDIVTASVSDPDNIAKGIYRLCSAFFEAAALFDVIHRAIADGEEEQVDLISLTALGREHANLAAQRAENLAKEVTRG</sequence>
<evidence type="ECO:0000313" key="5">
    <source>
        <dbReference type="Proteomes" id="UP000220629"/>
    </source>
</evidence>
<dbReference type="Gene3D" id="1.10.260.40">
    <property type="entry name" value="lambda repressor-like DNA-binding domains"/>
    <property type="match status" value="1"/>
</dbReference>
<dbReference type="OrthoDB" id="7282835at2"/>
<accession>A0A095FJ10</accession>
<dbReference type="SMART" id="SM00530">
    <property type="entry name" value="HTH_XRE"/>
    <property type="match status" value="1"/>
</dbReference>
<reference evidence="3" key="3">
    <citation type="submission" date="2017-09" db="EMBL/GenBank/DDBJ databases">
        <title>FDA dAtabase for Regulatory Grade micrObial Sequences (FDA-ARGOS): Supporting development and validation of Infectious Disease Dx tests.</title>
        <authorList>
            <person name="Minogue T."/>
            <person name="Wolcott M."/>
            <person name="Wasieloski L."/>
            <person name="Aguilar W."/>
            <person name="Moore D."/>
            <person name="Tallon L.J."/>
            <person name="Sadzewicz L."/>
            <person name="Ott S."/>
            <person name="Zhao X."/>
            <person name="Nagaraj S."/>
            <person name="Vavikolanu K."/>
            <person name="Aluvathingal J."/>
            <person name="Nadendla S."/>
            <person name="Sichtig H."/>
        </authorList>
    </citation>
    <scope>NUCLEOTIDE SEQUENCE</scope>
    <source>
        <strain evidence="3">FDAARGOS_390</strain>
    </source>
</reference>
<evidence type="ECO:0000313" key="2">
    <source>
        <dbReference type="EMBL" id="KGC17393.1"/>
    </source>
</evidence>
<dbReference type="EMBL" id="PDDY01000004">
    <property type="protein sequence ID" value="PEH37389.1"/>
    <property type="molecule type" value="Genomic_DNA"/>
</dbReference>
<dbReference type="Proteomes" id="UP000220629">
    <property type="component" value="Unassembled WGS sequence"/>
</dbReference>
<reference evidence="2 4" key="1">
    <citation type="submission" date="2014-04" db="EMBL/GenBank/DDBJ databases">
        <authorList>
            <person name="Bishop-Lilly K.A."/>
            <person name="Broomall S.M."/>
            <person name="Chain P.S."/>
            <person name="Chertkov O."/>
            <person name="Coyne S.R."/>
            <person name="Daligault H.E."/>
            <person name="Davenport K.W."/>
            <person name="Erkkila T."/>
            <person name="Frey K.G."/>
            <person name="Gibbons H.S."/>
            <person name="Gu W."/>
            <person name="Jaissle J."/>
            <person name="Johnson S.L."/>
            <person name="Koroleva G.I."/>
            <person name="Ladner J.T."/>
            <person name="Lo C.-C."/>
            <person name="Minogue T.D."/>
            <person name="Munk C."/>
            <person name="Palacios G.F."/>
            <person name="Redden C.L."/>
            <person name="Rosenzweig C.N."/>
            <person name="Scholz M.B."/>
            <person name="Teshima H."/>
            <person name="Xu Y."/>
        </authorList>
    </citation>
    <scope>NUCLEOTIDE SEQUENCE [LARGE SCALE GENOMIC DNA]</scope>
    <source>
        <strain evidence="2">Gladioli</strain>
        <strain evidence="4">gladioli</strain>
    </source>
</reference>
<proteinExistence type="predicted"/>
<dbReference type="EMBL" id="JPGG01000015">
    <property type="protein sequence ID" value="KGC17393.1"/>
    <property type="molecule type" value="Genomic_DNA"/>
</dbReference>
<dbReference type="AlphaFoldDB" id="A0A095FJ10"/>
<reference evidence="5" key="2">
    <citation type="submission" date="2017-09" db="EMBL/GenBank/DDBJ databases">
        <title>FDA dAtabase for Regulatory Grade micrObial Sequences (FDA-ARGOS): Supporting development and validation of Infectious Disease Dx tests.</title>
        <authorList>
            <person name="Minogue T."/>
            <person name="Wolcott M."/>
            <person name="Wasieloski L."/>
            <person name="Aguilar W."/>
            <person name="Moore D."/>
            <person name="Tallon L."/>
            <person name="Sadzewicz L."/>
            <person name="Ott S."/>
            <person name="Zhao X."/>
            <person name="Nagaraj S."/>
            <person name="Vavikolanu K."/>
            <person name="Aluvathingal J."/>
            <person name="Nadendla S."/>
            <person name="Sichtig H."/>
        </authorList>
    </citation>
    <scope>NUCLEOTIDE SEQUENCE [LARGE SCALE GENOMIC DNA]</scope>
    <source>
        <strain evidence="5">FDAARGOS_390</strain>
    </source>
</reference>
<dbReference type="CDD" id="cd00093">
    <property type="entry name" value="HTH_XRE"/>
    <property type="match status" value="1"/>
</dbReference>
<dbReference type="KEGG" id="bgo:BM43_495"/>
<evidence type="ECO:0000259" key="1">
    <source>
        <dbReference type="PROSITE" id="PS50943"/>
    </source>
</evidence>
<dbReference type="SUPFAM" id="SSF47413">
    <property type="entry name" value="lambda repressor-like DNA-binding domains"/>
    <property type="match status" value="1"/>
</dbReference>
<protein>
    <submittedName>
        <fullName evidence="2">Helix-turn-helix family protein</fullName>
    </submittedName>
    <submittedName>
        <fullName evidence="3">XRE family transcriptional regulator</fullName>
    </submittedName>
</protein>
<dbReference type="Proteomes" id="UP000029590">
    <property type="component" value="Unassembled WGS sequence"/>
</dbReference>
<evidence type="ECO:0000313" key="4">
    <source>
        <dbReference type="Proteomes" id="UP000029590"/>
    </source>
</evidence>
<name>A0A095FJ10_BURGA</name>